<dbReference type="PANTHER" id="PTHR30040:SF2">
    <property type="entry name" value="FAD:PROTEIN FMN TRANSFERASE"/>
    <property type="match status" value="1"/>
</dbReference>
<dbReference type="Gene3D" id="3.10.520.10">
    <property type="entry name" value="ApbE-like domains"/>
    <property type="match status" value="1"/>
</dbReference>
<evidence type="ECO:0000256" key="10">
    <source>
        <dbReference type="ARBA" id="ARBA00048540"/>
    </source>
</evidence>
<dbReference type="GO" id="GO:0016740">
    <property type="term" value="F:transferase activity"/>
    <property type="evidence" value="ECO:0007669"/>
    <property type="project" value="UniProtKB-KW"/>
</dbReference>
<comment type="catalytic activity">
    <reaction evidence="10">
        <text>L-threonyl-[protein] + FAD = FMN-L-threonyl-[protein] + AMP + H(+)</text>
        <dbReference type="Rhea" id="RHEA:36847"/>
        <dbReference type="Rhea" id="RHEA-COMP:11060"/>
        <dbReference type="Rhea" id="RHEA-COMP:11061"/>
        <dbReference type="ChEBI" id="CHEBI:15378"/>
        <dbReference type="ChEBI" id="CHEBI:30013"/>
        <dbReference type="ChEBI" id="CHEBI:57692"/>
        <dbReference type="ChEBI" id="CHEBI:74257"/>
        <dbReference type="ChEBI" id="CHEBI:456215"/>
        <dbReference type="EC" id="2.7.1.180"/>
    </reaction>
</comment>
<proteinExistence type="predicted"/>
<protein>
    <recommendedName>
        <fullName evidence="3">FAD:protein FMN transferase</fullName>
        <ecNumber evidence="2">2.7.1.180</ecNumber>
    </recommendedName>
    <alternativeName>
        <fullName evidence="9">Flavin transferase</fullName>
    </alternativeName>
</protein>
<accession>A0ABW4IX74</accession>
<dbReference type="SUPFAM" id="SSF143631">
    <property type="entry name" value="ApbE-like"/>
    <property type="match status" value="1"/>
</dbReference>
<keyword evidence="13" id="KW-1185">Reference proteome</keyword>
<comment type="cofactor">
    <cofactor evidence="1">
        <name>Mg(2+)</name>
        <dbReference type="ChEBI" id="CHEBI:18420"/>
    </cofactor>
</comment>
<evidence type="ECO:0000256" key="1">
    <source>
        <dbReference type="ARBA" id="ARBA00001946"/>
    </source>
</evidence>
<evidence type="ECO:0000256" key="3">
    <source>
        <dbReference type="ARBA" id="ARBA00016337"/>
    </source>
</evidence>
<name>A0ABW4IX74_9ACTN</name>
<dbReference type="EMBL" id="JBHUDX010000068">
    <property type="protein sequence ID" value="MFD1661121.1"/>
    <property type="molecule type" value="Genomic_DNA"/>
</dbReference>
<evidence type="ECO:0000256" key="4">
    <source>
        <dbReference type="ARBA" id="ARBA00022630"/>
    </source>
</evidence>
<evidence type="ECO:0000256" key="8">
    <source>
        <dbReference type="ARBA" id="ARBA00022842"/>
    </source>
</evidence>
<dbReference type="Proteomes" id="UP001597261">
    <property type="component" value="Unassembled WGS sequence"/>
</dbReference>
<evidence type="ECO:0000256" key="5">
    <source>
        <dbReference type="ARBA" id="ARBA00022679"/>
    </source>
</evidence>
<sequence>GCGVLVNLGGDISVAGPAPDDGWRIALADDHARPDPDGGPAVAVTDGGLATSGVRVRTWRRAGRALHHIVDPATGEPATPVWRTVTVAAATCVDANAAATAAIVRGEGAVDRLRRAALPARLVDLHGRVVRVGGWPPDAPAPSTGSPAPNAAPDSAPGSGPGRQTTPGGPR</sequence>
<keyword evidence="5 12" id="KW-0808">Transferase</keyword>
<dbReference type="PANTHER" id="PTHR30040">
    <property type="entry name" value="THIAMINE BIOSYNTHESIS LIPOPROTEIN APBE"/>
    <property type="match status" value="1"/>
</dbReference>
<keyword evidence="6" id="KW-0479">Metal-binding</keyword>
<comment type="caution">
    <text evidence="12">The sequence shown here is derived from an EMBL/GenBank/DDBJ whole genome shotgun (WGS) entry which is preliminary data.</text>
</comment>
<feature type="compositionally biased region" description="Low complexity" evidence="11">
    <location>
        <begin position="145"/>
        <end position="171"/>
    </location>
</feature>
<keyword evidence="4" id="KW-0285">Flavoprotein</keyword>
<keyword evidence="8" id="KW-0460">Magnesium</keyword>
<organism evidence="12 13">
    <name type="scientific">Streptomyces caeni</name>
    <dbReference type="NCBI Taxonomy" id="2307231"/>
    <lineage>
        <taxon>Bacteria</taxon>
        <taxon>Bacillati</taxon>
        <taxon>Actinomycetota</taxon>
        <taxon>Actinomycetes</taxon>
        <taxon>Kitasatosporales</taxon>
        <taxon>Streptomycetaceae</taxon>
        <taxon>Streptomyces</taxon>
    </lineage>
</organism>
<dbReference type="InterPro" id="IPR024932">
    <property type="entry name" value="ApbE"/>
</dbReference>
<evidence type="ECO:0000256" key="9">
    <source>
        <dbReference type="ARBA" id="ARBA00031306"/>
    </source>
</evidence>
<dbReference type="Pfam" id="PF02424">
    <property type="entry name" value="ApbE"/>
    <property type="match status" value="1"/>
</dbReference>
<reference evidence="13" key="1">
    <citation type="journal article" date="2019" name="Int. J. Syst. Evol. Microbiol.">
        <title>The Global Catalogue of Microorganisms (GCM) 10K type strain sequencing project: providing services to taxonomists for standard genome sequencing and annotation.</title>
        <authorList>
            <consortium name="The Broad Institute Genomics Platform"/>
            <consortium name="The Broad Institute Genome Sequencing Center for Infectious Disease"/>
            <person name="Wu L."/>
            <person name="Ma J."/>
        </authorList>
    </citation>
    <scope>NUCLEOTIDE SEQUENCE [LARGE SCALE GENOMIC DNA]</scope>
    <source>
        <strain evidence="13">CGMCC 1.12470</strain>
    </source>
</reference>
<evidence type="ECO:0000313" key="13">
    <source>
        <dbReference type="Proteomes" id="UP001597261"/>
    </source>
</evidence>
<dbReference type="RefSeq" id="WP_381086412.1">
    <property type="nucleotide sequence ID" value="NZ_JBHUDX010000068.1"/>
</dbReference>
<evidence type="ECO:0000256" key="7">
    <source>
        <dbReference type="ARBA" id="ARBA00022827"/>
    </source>
</evidence>
<dbReference type="InterPro" id="IPR003374">
    <property type="entry name" value="ApbE-like_sf"/>
</dbReference>
<feature type="region of interest" description="Disordered" evidence="11">
    <location>
        <begin position="134"/>
        <end position="171"/>
    </location>
</feature>
<feature type="non-terminal residue" evidence="12">
    <location>
        <position position="1"/>
    </location>
</feature>
<dbReference type="EC" id="2.7.1.180" evidence="2"/>
<evidence type="ECO:0000256" key="6">
    <source>
        <dbReference type="ARBA" id="ARBA00022723"/>
    </source>
</evidence>
<evidence type="ECO:0000256" key="2">
    <source>
        <dbReference type="ARBA" id="ARBA00011955"/>
    </source>
</evidence>
<evidence type="ECO:0000313" key="12">
    <source>
        <dbReference type="EMBL" id="MFD1661121.1"/>
    </source>
</evidence>
<gene>
    <name evidence="12" type="ORF">ACFSL4_23685</name>
</gene>
<keyword evidence="7" id="KW-0274">FAD</keyword>
<evidence type="ECO:0000256" key="11">
    <source>
        <dbReference type="SAM" id="MobiDB-lite"/>
    </source>
</evidence>